<evidence type="ECO:0000313" key="6">
    <source>
        <dbReference type="Proteomes" id="UP000053268"/>
    </source>
</evidence>
<dbReference type="InterPro" id="IPR002698">
    <property type="entry name" value="FTHF_cligase"/>
</dbReference>
<dbReference type="InterPro" id="IPR037171">
    <property type="entry name" value="NagB/RpiA_transferase-like"/>
</dbReference>
<keyword evidence="6" id="KW-1185">Reference proteome</keyword>
<dbReference type="PANTHER" id="PTHR13017:SF0">
    <property type="entry name" value="METHENYLTETRAHYDROFOLATE SYNTHASE DOMAIN-CONTAINING PROTEIN"/>
    <property type="match status" value="1"/>
</dbReference>
<feature type="compositionally biased region" description="Basic and acidic residues" evidence="4">
    <location>
        <begin position="329"/>
        <end position="353"/>
    </location>
</feature>
<dbReference type="STRING" id="66420.A0A194QIH6"/>
<dbReference type="PANTHER" id="PTHR13017">
    <property type="entry name" value="5-FORMYLTETRAHYDROFOLATE CYCLO-LIGASE-RELATED"/>
    <property type="match status" value="1"/>
</dbReference>
<sequence length="636" mass="70812">MQNGEETAAPAENIPAVVPEEVTKQSFRIKVWRHLENNSLAMFPRPVYNRIPNFKGAPEAAARLAELDVFKNANTVKVNPDKPQESVRVICLEQQKTLYVPVPRLQTGFLNKIVLPEGEPGPTAYRKAVSRNGMEVYGQPIGIEDTVTLDLVVMGSVAVSKEGYRIGKGRGYGDLEFGLMMHMKAIKPNTLVATTVHDCQVFDTFPAQLFGPHDVPIDLIVTPTQVIETQRMSQRPTGILWHLLSNRRVQLMPILGQLRDIEMLTGRACTLKEVDTDVEERPQGRPRRPRRRTRSTKSHSEGEGGNTTEGEEAKIGKARRAARRRHSTKSKDGKEGKDNEKPRRPRRPRPDIEFSVKISNISPTTRVRDLKQALSERGVKPQIMVWKGFRGFCYLHFFKPVPQKGEGDSAPAINMDSVLNALAQMSLGGSGGGAGAAAGGAGGAPDDDDKPRLLHVEPAPPRQQPPQEEIIEEYVLNFDSGLYVCGDEQSEAYFDSSQVEVSRYNETTTAMSGAAKLLKGMEQNTLVEAYVEKDVSGRYELVMSHEICNICDELGKEESNYYSYMKDIELPDSCPFPPAEYNIKDLVIDTKYLPLNKANEGRYQMTLNFYDSPSGDCTGLKKFIACLKVDMVIEPK</sequence>
<dbReference type="GO" id="GO:0005737">
    <property type="term" value="C:cytoplasm"/>
    <property type="evidence" value="ECO:0007669"/>
    <property type="project" value="TreeGrafter"/>
</dbReference>
<keyword evidence="2" id="KW-0732">Signal</keyword>
<evidence type="ECO:0000256" key="2">
    <source>
        <dbReference type="ARBA" id="ARBA00022729"/>
    </source>
</evidence>
<dbReference type="Proteomes" id="UP000053268">
    <property type="component" value="Unassembled WGS sequence"/>
</dbReference>
<dbReference type="FunFam" id="3.40.50.10420:FF:000001">
    <property type="entry name" value="Methenyltetrahydrofolate synthase domain-containing protein"/>
    <property type="match status" value="1"/>
</dbReference>
<proteinExistence type="predicted"/>
<dbReference type="Gene3D" id="3.40.50.10420">
    <property type="entry name" value="NagB/RpiA/CoA transferase-like"/>
    <property type="match status" value="1"/>
</dbReference>
<reference evidence="5 6" key="1">
    <citation type="journal article" date="2015" name="Nat. Commun.">
        <title>Outbred genome sequencing and CRISPR/Cas9 gene editing in butterflies.</title>
        <authorList>
            <person name="Li X."/>
            <person name="Fan D."/>
            <person name="Zhang W."/>
            <person name="Liu G."/>
            <person name="Zhang L."/>
            <person name="Zhao L."/>
            <person name="Fang X."/>
            <person name="Chen L."/>
            <person name="Dong Y."/>
            <person name="Chen Y."/>
            <person name="Ding Y."/>
            <person name="Zhao R."/>
            <person name="Feng M."/>
            <person name="Zhu Y."/>
            <person name="Feng Y."/>
            <person name="Jiang X."/>
            <person name="Zhu D."/>
            <person name="Xiang H."/>
            <person name="Feng X."/>
            <person name="Li S."/>
            <person name="Wang J."/>
            <person name="Zhang G."/>
            <person name="Kronforst M.R."/>
            <person name="Wang W."/>
        </authorList>
    </citation>
    <scope>NUCLEOTIDE SEQUENCE [LARGE SCALE GENOMIC DNA]</scope>
    <source>
        <strain evidence="5">Ya'a_city_454_Px</strain>
        <tissue evidence="5">Whole body</tissue>
    </source>
</reference>
<dbReference type="AlphaFoldDB" id="A0A194QIH6"/>
<accession>A0A194QIH6</accession>
<keyword evidence="3" id="KW-0694">RNA-binding</keyword>
<feature type="compositionally biased region" description="Basic residues" evidence="4">
    <location>
        <begin position="316"/>
        <end position="328"/>
    </location>
</feature>
<dbReference type="GO" id="GO:0003723">
    <property type="term" value="F:RNA binding"/>
    <property type="evidence" value="ECO:0007669"/>
    <property type="project" value="UniProtKB-KW"/>
</dbReference>
<feature type="region of interest" description="Disordered" evidence="4">
    <location>
        <begin position="429"/>
        <end position="453"/>
    </location>
</feature>
<feature type="compositionally biased region" description="Basic residues" evidence="4">
    <location>
        <begin position="284"/>
        <end position="297"/>
    </location>
</feature>
<dbReference type="InterPro" id="IPR024185">
    <property type="entry name" value="FTHF_cligase-like_sf"/>
</dbReference>
<dbReference type="EMBL" id="KQ458761">
    <property type="protein sequence ID" value="KPJ05199.1"/>
    <property type="molecule type" value="Genomic_DNA"/>
</dbReference>
<dbReference type="InterPro" id="IPR036846">
    <property type="entry name" value="GM2-AP_sf"/>
</dbReference>
<gene>
    <name evidence="5" type="ORF">RR46_04036</name>
</gene>
<dbReference type="SUPFAM" id="SSF100950">
    <property type="entry name" value="NagB/RpiA/CoA transferase-like"/>
    <property type="match status" value="1"/>
</dbReference>
<feature type="compositionally biased region" description="Gly residues" evidence="4">
    <location>
        <begin position="429"/>
        <end position="443"/>
    </location>
</feature>
<dbReference type="Gene3D" id="2.70.220.10">
    <property type="entry name" value="Ganglioside GM2 activator"/>
    <property type="match status" value="1"/>
</dbReference>
<evidence type="ECO:0000313" key="5">
    <source>
        <dbReference type="EMBL" id="KPJ05199.1"/>
    </source>
</evidence>
<evidence type="ECO:0000256" key="1">
    <source>
        <dbReference type="ARBA" id="ARBA00015518"/>
    </source>
</evidence>
<name>A0A194QIH6_PAPXU</name>
<protein>
    <recommendedName>
        <fullName evidence="1">Methenyltetrahydrofolate synthase domain-containing protein</fullName>
    </recommendedName>
</protein>
<organism evidence="5 6">
    <name type="scientific">Papilio xuthus</name>
    <name type="common">Asian swallowtail butterfly</name>
    <dbReference type="NCBI Taxonomy" id="66420"/>
    <lineage>
        <taxon>Eukaryota</taxon>
        <taxon>Metazoa</taxon>
        <taxon>Ecdysozoa</taxon>
        <taxon>Arthropoda</taxon>
        <taxon>Hexapoda</taxon>
        <taxon>Insecta</taxon>
        <taxon>Pterygota</taxon>
        <taxon>Neoptera</taxon>
        <taxon>Endopterygota</taxon>
        <taxon>Lepidoptera</taxon>
        <taxon>Glossata</taxon>
        <taxon>Ditrysia</taxon>
        <taxon>Papilionoidea</taxon>
        <taxon>Papilionidae</taxon>
        <taxon>Papilioninae</taxon>
        <taxon>Papilio</taxon>
    </lineage>
</organism>
<evidence type="ECO:0000256" key="4">
    <source>
        <dbReference type="SAM" id="MobiDB-lite"/>
    </source>
</evidence>
<feature type="region of interest" description="Disordered" evidence="4">
    <location>
        <begin position="275"/>
        <end position="353"/>
    </location>
</feature>
<dbReference type="Pfam" id="PF01812">
    <property type="entry name" value="5-FTHF_cyc-lig"/>
    <property type="match status" value="1"/>
</dbReference>
<evidence type="ECO:0000256" key="3">
    <source>
        <dbReference type="ARBA" id="ARBA00022884"/>
    </source>
</evidence>